<dbReference type="InterPro" id="IPR018490">
    <property type="entry name" value="cNMP-bd_dom_sf"/>
</dbReference>
<evidence type="ECO:0000256" key="2">
    <source>
        <dbReference type="ARBA" id="ARBA00022692"/>
    </source>
</evidence>
<dbReference type="AlphaFoldDB" id="A0A6J7DHA1"/>
<accession>A0A6J7DHA1</accession>
<name>A0A6J7DHA1_9ZZZZ</name>
<dbReference type="InterPro" id="IPR011527">
    <property type="entry name" value="ABC1_TM_dom"/>
</dbReference>
<dbReference type="InterPro" id="IPR000595">
    <property type="entry name" value="cNMP-bd_dom"/>
</dbReference>
<comment type="subcellular location">
    <subcellularLocation>
        <location evidence="1">Membrane</location>
        <topology evidence="1">Multi-pass membrane protein</topology>
    </subcellularLocation>
</comment>
<dbReference type="Gene3D" id="3.40.50.300">
    <property type="entry name" value="P-loop containing nucleotide triphosphate hydrolases"/>
    <property type="match status" value="1"/>
</dbReference>
<dbReference type="Pfam" id="PF00664">
    <property type="entry name" value="ABC_membrane"/>
    <property type="match status" value="1"/>
</dbReference>
<dbReference type="EMBL" id="CAFBLS010000049">
    <property type="protein sequence ID" value="CAB4868264.1"/>
    <property type="molecule type" value="Genomic_DNA"/>
</dbReference>
<dbReference type="SUPFAM" id="SSF90123">
    <property type="entry name" value="ABC transporter transmembrane region"/>
    <property type="match status" value="1"/>
</dbReference>
<evidence type="ECO:0000259" key="6">
    <source>
        <dbReference type="PROSITE" id="PS50042"/>
    </source>
</evidence>
<dbReference type="Gene3D" id="2.60.120.10">
    <property type="entry name" value="Jelly Rolls"/>
    <property type="match status" value="1"/>
</dbReference>
<dbReference type="CDD" id="cd00038">
    <property type="entry name" value="CAP_ED"/>
    <property type="match status" value="1"/>
</dbReference>
<evidence type="ECO:0000256" key="1">
    <source>
        <dbReference type="ARBA" id="ARBA00004141"/>
    </source>
</evidence>
<dbReference type="Gene3D" id="1.20.1560.10">
    <property type="entry name" value="ABC transporter type 1, transmembrane domain"/>
    <property type="match status" value="1"/>
</dbReference>
<dbReference type="SUPFAM" id="SSF51206">
    <property type="entry name" value="cAMP-binding domain-like"/>
    <property type="match status" value="1"/>
</dbReference>
<feature type="transmembrane region" description="Helical" evidence="5">
    <location>
        <begin position="265"/>
        <end position="293"/>
    </location>
</feature>
<keyword evidence="4 5" id="KW-0472">Membrane</keyword>
<dbReference type="PROSITE" id="PS50929">
    <property type="entry name" value="ABC_TM1F"/>
    <property type="match status" value="1"/>
</dbReference>
<dbReference type="InterPro" id="IPR003439">
    <property type="entry name" value="ABC_transporter-like_ATP-bd"/>
</dbReference>
<dbReference type="SMART" id="SM00100">
    <property type="entry name" value="cNMP"/>
    <property type="match status" value="1"/>
</dbReference>
<organism evidence="9">
    <name type="scientific">freshwater metagenome</name>
    <dbReference type="NCBI Taxonomy" id="449393"/>
    <lineage>
        <taxon>unclassified sequences</taxon>
        <taxon>metagenomes</taxon>
        <taxon>ecological metagenomes</taxon>
    </lineage>
</organism>
<dbReference type="Pfam" id="PF00027">
    <property type="entry name" value="cNMP_binding"/>
    <property type="match status" value="1"/>
</dbReference>
<dbReference type="InterPro" id="IPR027417">
    <property type="entry name" value="P-loop_NTPase"/>
</dbReference>
<dbReference type="PROSITE" id="PS50042">
    <property type="entry name" value="CNMP_BINDING_3"/>
    <property type="match status" value="1"/>
</dbReference>
<feature type="domain" description="Cyclic nucleotide-binding" evidence="6">
    <location>
        <begin position="582"/>
        <end position="680"/>
    </location>
</feature>
<dbReference type="PANTHER" id="PTHR24221">
    <property type="entry name" value="ATP-BINDING CASSETTE SUB-FAMILY B"/>
    <property type="match status" value="1"/>
</dbReference>
<evidence type="ECO:0000256" key="4">
    <source>
        <dbReference type="ARBA" id="ARBA00023136"/>
    </source>
</evidence>
<dbReference type="PANTHER" id="PTHR24221:SF632">
    <property type="entry name" value="ATP-DEPENDENT LIPID A-CORE FLIPPASE"/>
    <property type="match status" value="1"/>
</dbReference>
<dbReference type="PROSITE" id="PS50893">
    <property type="entry name" value="ABC_TRANSPORTER_2"/>
    <property type="match status" value="1"/>
</dbReference>
<dbReference type="GO" id="GO:0034040">
    <property type="term" value="F:ATPase-coupled lipid transmembrane transporter activity"/>
    <property type="evidence" value="ECO:0007669"/>
    <property type="project" value="TreeGrafter"/>
</dbReference>
<dbReference type="SUPFAM" id="SSF52540">
    <property type="entry name" value="P-loop containing nucleoside triphosphate hydrolases"/>
    <property type="match status" value="1"/>
</dbReference>
<dbReference type="InterPro" id="IPR039421">
    <property type="entry name" value="Type_1_exporter"/>
</dbReference>
<evidence type="ECO:0000259" key="8">
    <source>
        <dbReference type="PROSITE" id="PS50929"/>
    </source>
</evidence>
<dbReference type="InterPro" id="IPR014710">
    <property type="entry name" value="RmlC-like_jellyroll"/>
</dbReference>
<dbReference type="GO" id="GO:0016887">
    <property type="term" value="F:ATP hydrolysis activity"/>
    <property type="evidence" value="ECO:0007669"/>
    <property type="project" value="InterPro"/>
</dbReference>
<evidence type="ECO:0000256" key="5">
    <source>
        <dbReference type="SAM" id="Phobius"/>
    </source>
</evidence>
<dbReference type="GO" id="GO:0016020">
    <property type="term" value="C:membrane"/>
    <property type="evidence" value="ECO:0007669"/>
    <property type="project" value="UniProtKB-SubCell"/>
</dbReference>
<keyword evidence="2 5" id="KW-0812">Transmembrane</keyword>
<evidence type="ECO:0000313" key="9">
    <source>
        <dbReference type="EMBL" id="CAB4868264.1"/>
    </source>
</evidence>
<feature type="domain" description="ABC transmembrane type-1" evidence="8">
    <location>
        <begin position="39"/>
        <end position="312"/>
    </location>
</feature>
<feature type="domain" description="ABC transporter" evidence="7">
    <location>
        <begin position="346"/>
        <end position="573"/>
    </location>
</feature>
<protein>
    <submittedName>
        <fullName evidence="9">Unannotated protein</fullName>
    </submittedName>
</protein>
<reference evidence="9" key="1">
    <citation type="submission" date="2020-05" db="EMBL/GenBank/DDBJ databases">
        <authorList>
            <person name="Chiriac C."/>
            <person name="Salcher M."/>
            <person name="Ghai R."/>
            <person name="Kavagutti S V."/>
        </authorList>
    </citation>
    <scope>NUCLEOTIDE SEQUENCE</scope>
</reference>
<evidence type="ECO:0000259" key="7">
    <source>
        <dbReference type="PROSITE" id="PS50893"/>
    </source>
</evidence>
<dbReference type="InterPro" id="IPR036640">
    <property type="entry name" value="ABC1_TM_sf"/>
</dbReference>
<gene>
    <name evidence="9" type="ORF">UFOPK3402_00560</name>
</gene>
<evidence type="ECO:0000256" key="3">
    <source>
        <dbReference type="ARBA" id="ARBA00022989"/>
    </source>
</evidence>
<proteinExistence type="predicted"/>
<dbReference type="GO" id="GO:0005524">
    <property type="term" value="F:ATP binding"/>
    <property type="evidence" value="ECO:0007669"/>
    <property type="project" value="InterPro"/>
</dbReference>
<feature type="transmembrane region" description="Helical" evidence="5">
    <location>
        <begin position="71"/>
        <end position="89"/>
    </location>
</feature>
<feature type="transmembrane region" description="Helical" evidence="5">
    <location>
        <begin position="37"/>
        <end position="59"/>
    </location>
</feature>
<sequence length="767" mass="82218">MKHPETLPELTRTKGQAGAVSQLLRWYRPYLRGHAPLLAWAILTGVIVLACQAVIPLVVEELLYNGERDVLRLEALVALIVLQIALGYTSHYSAGTLSVASAAKLRDRIFDHVLLTGSARQGRIARSSLITSHTTDVDNVSSAFESTLVEGLPGVIRVLQSLVLLTFIDWRAGATMTIAALAFIAIRRRIGRTMLVRDQDRLHMATRLAETVDESISTHRLLTGLNLNTWEQSRFHKESEDLEHASHRQGASVSQLVTAARATGLLGLVAVVAFGMALGDGGLATVAAALLYVEGVVSGLEALPGWVRSVQLGVVSQKRIDRILTTPAHLLVPPPALPLSAPVPGFALDQVTAALSTKLGLESASAVLPSGVVIGLVTPPGTDPDAMLELLSGQENPESGSVLLDGCDVRMPGTQSMIAYVAAEAVSFNASVNDQITAVNPTLDGAEISALLASVGLDHVEHGGGLDRPLGPMGARLNANERQRLALAIGLAAHPRVLVVGPLMALTDSETAAPLVDRLRQRTDGFTILSVRHPEVAESVDTMVYVDESGLHLGTHHELLVEHTAYANMWAQRLSGVEVDLSVLGIPNSEQATLQTRLVTERYAPGDTIYRQGDPADRIVFTISGRVEITAQDATGQERRVAVVGPGNHCGDLRLTVGERRAESTHALDHAVVRSLSREAVSVGILGLLDRTPTERRIIASLLRHGSGTSDEIVRRMPDIDRELITSSLALLTRDSAIREHDGILSVVHQRRKKPGSGALMDRLRDL</sequence>
<feature type="transmembrane region" description="Helical" evidence="5">
    <location>
        <begin position="162"/>
        <end position="186"/>
    </location>
</feature>
<keyword evidence="3 5" id="KW-1133">Transmembrane helix</keyword>
<dbReference type="Pfam" id="PF00005">
    <property type="entry name" value="ABC_tran"/>
    <property type="match status" value="1"/>
</dbReference>
<dbReference type="GO" id="GO:0140359">
    <property type="term" value="F:ABC-type transporter activity"/>
    <property type="evidence" value="ECO:0007669"/>
    <property type="project" value="InterPro"/>
</dbReference>